<dbReference type="EMBL" id="OV696702">
    <property type="protein sequence ID" value="CAH1249630.1"/>
    <property type="molecule type" value="Genomic_DNA"/>
</dbReference>
<evidence type="ECO:0000256" key="2">
    <source>
        <dbReference type="PROSITE-ProRule" id="PRU00504"/>
    </source>
</evidence>
<dbReference type="PROSITE" id="PS51125">
    <property type="entry name" value="NHL"/>
    <property type="match status" value="2"/>
</dbReference>
<feature type="repeat" description="NHL" evidence="2">
    <location>
        <begin position="127"/>
        <end position="154"/>
    </location>
</feature>
<dbReference type="GO" id="GO:0000209">
    <property type="term" value="P:protein polyubiquitination"/>
    <property type="evidence" value="ECO:0007669"/>
    <property type="project" value="TreeGrafter"/>
</dbReference>
<gene>
    <name evidence="3" type="primary">TRIM71</name>
    <name evidence="3" type="ORF">BLAG_LOCUS10668</name>
</gene>
<reference evidence="3" key="1">
    <citation type="submission" date="2022-01" db="EMBL/GenBank/DDBJ databases">
        <authorList>
            <person name="Braso-Vives M."/>
        </authorList>
    </citation>
    <scope>NUCLEOTIDE SEQUENCE</scope>
</reference>
<dbReference type="GO" id="GO:0061630">
    <property type="term" value="F:ubiquitin protein ligase activity"/>
    <property type="evidence" value="ECO:0007669"/>
    <property type="project" value="TreeGrafter"/>
</dbReference>
<accession>A0A8J9Z8G4</accession>
<dbReference type="PANTHER" id="PTHR24104">
    <property type="entry name" value="E3 UBIQUITIN-PROTEIN LIGASE NHLRC1-RELATED"/>
    <property type="match status" value="1"/>
</dbReference>
<dbReference type="Gene3D" id="2.120.10.30">
    <property type="entry name" value="TolB, C-terminal domain"/>
    <property type="match status" value="1"/>
</dbReference>
<evidence type="ECO:0000313" key="4">
    <source>
        <dbReference type="Proteomes" id="UP000838412"/>
    </source>
</evidence>
<protein>
    <submittedName>
        <fullName evidence="3">TRIM71 protein</fullName>
    </submittedName>
</protein>
<evidence type="ECO:0000256" key="1">
    <source>
        <dbReference type="ARBA" id="ARBA00022737"/>
    </source>
</evidence>
<dbReference type="InterPro" id="IPR050952">
    <property type="entry name" value="TRIM-NHL_E3_ligases"/>
</dbReference>
<organism evidence="3 4">
    <name type="scientific">Branchiostoma lanceolatum</name>
    <name type="common">Common lancelet</name>
    <name type="synonym">Amphioxus lanceolatum</name>
    <dbReference type="NCBI Taxonomy" id="7740"/>
    <lineage>
        <taxon>Eukaryota</taxon>
        <taxon>Metazoa</taxon>
        <taxon>Chordata</taxon>
        <taxon>Cephalochordata</taxon>
        <taxon>Leptocardii</taxon>
        <taxon>Amphioxiformes</taxon>
        <taxon>Branchiostomatidae</taxon>
        <taxon>Branchiostoma</taxon>
    </lineage>
</organism>
<dbReference type="Pfam" id="PF01436">
    <property type="entry name" value="NHL"/>
    <property type="match status" value="2"/>
</dbReference>
<dbReference type="InterPro" id="IPR001258">
    <property type="entry name" value="NHL_repeat"/>
</dbReference>
<dbReference type="AlphaFoldDB" id="A0A8J9Z8G4"/>
<keyword evidence="1" id="KW-0677">Repeat</keyword>
<dbReference type="Proteomes" id="UP000838412">
    <property type="component" value="Chromosome 17"/>
</dbReference>
<keyword evidence="4" id="KW-1185">Reference proteome</keyword>
<dbReference type="InterPro" id="IPR011042">
    <property type="entry name" value="6-blade_b-propeller_TolB-like"/>
</dbReference>
<evidence type="ECO:0000313" key="3">
    <source>
        <dbReference type="EMBL" id="CAH1249630.1"/>
    </source>
</evidence>
<name>A0A8J9Z8G4_BRALA</name>
<dbReference type="OrthoDB" id="10039644at2759"/>
<sequence>MVPNQQKKIPLVRPMYRSFHTIHTQKDYSTIRWLGTQQTNEGKNIAFGRPGRNNEGKDNENYKFDVVGGSEQIWLKWPQSIAVDKKGDIFVSDKESHLVLKFDKNGKYLSCFGRKGDEVGNHLMSPPYGICVDSLGRIIVADNGNNRVEMFTAEGEYVRTVAYVSHELRTQTDGRLPAKRAFNSPQGRVLPEVFLPSESGRHLDSHLPGSVAQCTMGTTCSLHN</sequence>
<dbReference type="CDD" id="cd05819">
    <property type="entry name" value="NHL"/>
    <property type="match status" value="1"/>
</dbReference>
<feature type="repeat" description="NHL" evidence="2">
    <location>
        <begin position="75"/>
        <end position="105"/>
    </location>
</feature>
<dbReference type="GO" id="GO:0043161">
    <property type="term" value="P:proteasome-mediated ubiquitin-dependent protein catabolic process"/>
    <property type="evidence" value="ECO:0007669"/>
    <property type="project" value="TreeGrafter"/>
</dbReference>
<dbReference type="SUPFAM" id="SSF101898">
    <property type="entry name" value="NHL repeat"/>
    <property type="match status" value="1"/>
</dbReference>
<proteinExistence type="predicted"/>
<dbReference type="PANTHER" id="PTHR24104:SF50">
    <property type="entry name" value="SMP-30_GLUCONOLACTONASE_LRE-LIKE REGION DOMAIN-CONTAINING PROTEIN"/>
    <property type="match status" value="1"/>
</dbReference>